<dbReference type="RefSeq" id="WP_181552866.1">
    <property type="nucleotide sequence ID" value="NZ_JACDUS010000023.1"/>
</dbReference>
<reference evidence="2 3" key="1">
    <citation type="submission" date="2020-07" db="EMBL/GenBank/DDBJ databases">
        <title>Genomic Encyclopedia of Type Strains, Phase IV (KMG-IV): sequencing the most valuable type-strain genomes for metagenomic binning, comparative biology and taxonomic classification.</title>
        <authorList>
            <person name="Goeker M."/>
        </authorList>
    </citation>
    <scope>NUCLEOTIDE SEQUENCE [LARGE SCALE GENOMIC DNA]</scope>
    <source>
        <strain evidence="2 3">DSM 17721</strain>
    </source>
</reference>
<proteinExistence type="predicted"/>
<feature type="transmembrane region" description="Helical" evidence="1">
    <location>
        <begin position="113"/>
        <end position="132"/>
    </location>
</feature>
<accession>A0A7W0HME1</accession>
<keyword evidence="1" id="KW-0472">Membrane</keyword>
<dbReference type="Proteomes" id="UP000525298">
    <property type="component" value="Unassembled WGS sequence"/>
</dbReference>
<protein>
    <recommendedName>
        <fullName evidence="4">DUF2157 domain-containing protein</fullName>
    </recommendedName>
</protein>
<feature type="transmembrane region" description="Helical" evidence="1">
    <location>
        <begin position="198"/>
        <end position="217"/>
    </location>
</feature>
<gene>
    <name evidence="2" type="ORF">HNR65_003627</name>
</gene>
<feature type="transmembrane region" description="Helical" evidence="1">
    <location>
        <begin position="169"/>
        <end position="192"/>
    </location>
</feature>
<feature type="transmembrane region" description="Helical" evidence="1">
    <location>
        <begin position="229"/>
        <end position="251"/>
    </location>
</feature>
<keyword evidence="1" id="KW-0812">Transmembrane</keyword>
<dbReference type="EMBL" id="JACDUS010000023">
    <property type="protein sequence ID" value="MBA2883265.1"/>
    <property type="molecule type" value="Genomic_DNA"/>
</dbReference>
<organism evidence="2 3">
    <name type="scientific">Desulfosalsimonas propionicica</name>
    <dbReference type="NCBI Taxonomy" id="332175"/>
    <lineage>
        <taxon>Bacteria</taxon>
        <taxon>Pseudomonadati</taxon>
        <taxon>Thermodesulfobacteriota</taxon>
        <taxon>Desulfobacteria</taxon>
        <taxon>Desulfobacterales</taxon>
        <taxon>Desulfosalsimonadaceae</taxon>
        <taxon>Desulfosalsimonas</taxon>
    </lineage>
</organism>
<dbReference type="AlphaFoldDB" id="A0A7W0HME1"/>
<keyword evidence="1" id="KW-1133">Transmembrane helix</keyword>
<evidence type="ECO:0000256" key="1">
    <source>
        <dbReference type="SAM" id="Phobius"/>
    </source>
</evidence>
<evidence type="ECO:0000313" key="3">
    <source>
        <dbReference type="Proteomes" id="UP000525298"/>
    </source>
</evidence>
<feature type="transmembrane region" description="Helical" evidence="1">
    <location>
        <begin position="144"/>
        <end position="162"/>
    </location>
</feature>
<comment type="caution">
    <text evidence="2">The sequence shown here is derived from an EMBL/GenBank/DDBJ whole genome shotgun (WGS) entry which is preliminary data.</text>
</comment>
<feature type="transmembrane region" description="Helical" evidence="1">
    <location>
        <begin position="318"/>
        <end position="335"/>
    </location>
</feature>
<keyword evidence="3" id="KW-1185">Reference proteome</keyword>
<sequence length="352" mass="40301">MYVSKKEGRILRDAIQNWRETELISEAESRKLKNSYEVTSFDWNRVAKYSFWMAICCIVISISSAIADQWLIALFKKLFRAPDSVKSIGFALFSGGLYLLGIRRRRQHPDNVYSNEAILFLGAAATAAAIAFLGKAMDTGSGHFSLLLLLAAFIYGFLGLWFPSKLVWLFSLLSLGSWFGAETGYASGWGAYYLGMNYPLRFVLFGLVLIFCGSYLFHRWKDKSEFLRITRAVGLLYLFVALWIMSIFGNYSDSEIWYRAKQIELFHWSILFAAASIGAIYHGVKYDDGMTRGFGLTFIFINLYTRFFEYFWEGTHKAIFFALLALSFWFLGAKAEKIWQLSLVKKLTTPSD</sequence>
<feature type="transmembrane region" description="Helical" evidence="1">
    <location>
        <begin position="293"/>
        <end position="312"/>
    </location>
</feature>
<evidence type="ECO:0000313" key="2">
    <source>
        <dbReference type="EMBL" id="MBA2883265.1"/>
    </source>
</evidence>
<name>A0A7W0HME1_9BACT</name>
<evidence type="ECO:0008006" key="4">
    <source>
        <dbReference type="Google" id="ProtNLM"/>
    </source>
</evidence>
<feature type="transmembrane region" description="Helical" evidence="1">
    <location>
        <begin position="51"/>
        <end position="72"/>
    </location>
</feature>
<feature type="transmembrane region" description="Helical" evidence="1">
    <location>
        <begin position="263"/>
        <end position="281"/>
    </location>
</feature>
<feature type="transmembrane region" description="Helical" evidence="1">
    <location>
        <begin position="84"/>
        <end position="101"/>
    </location>
</feature>